<feature type="region of interest" description="Disordered" evidence="1">
    <location>
        <begin position="51"/>
        <end position="78"/>
    </location>
</feature>
<reference evidence="2 3" key="1">
    <citation type="submission" date="2018-04" db="EMBL/GenBank/DDBJ databases">
        <authorList>
            <person name="Vogel A."/>
        </authorList>
    </citation>
    <scope>NUCLEOTIDE SEQUENCE [LARGE SCALE GENOMIC DNA]</scope>
</reference>
<dbReference type="AlphaFoldDB" id="A0A484M1P1"/>
<evidence type="ECO:0000256" key="1">
    <source>
        <dbReference type="SAM" id="MobiDB-lite"/>
    </source>
</evidence>
<sequence length="133" mass="13847">MELIRQSLPSIAKLPLLVAVQLEQPAAGVAAHRRSSPVALAQPIAVAEPPAAVAEPPAAVSPSPEIRHHRRRIAAPPRRALDVASTAGVLPRRRIAAPRIAAHRRRVAAPPLSPASVTVAASGRCPELISPAD</sequence>
<name>A0A484M1P1_9ASTE</name>
<dbReference type="Proteomes" id="UP000595140">
    <property type="component" value="Unassembled WGS sequence"/>
</dbReference>
<gene>
    <name evidence="2" type="ORF">CCAM_LOCUS23752</name>
</gene>
<accession>A0A484M1P1</accession>
<organism evidence="2 3">
    <name type="scientific">Cuscuta campestris</name>
    <dbReference type="NCBI Taxonomy" id="132261"/>
    <lineage>
        <taxon>Eukaryota</taxon>
        <taxon>Viridiplantae</taxon>
        <taxon>Streptophyta</taxon>
        <taxon>Embryophyta</taxon>
        <taxon>Tracheophyta</taxon>
        <taxon>Spermatophyta</taxon>
        <taxon>Magnoliopsida</taxon>
        <taxon>eudicotyledons</taxon>
        <taxon>Gunneridae</taxon>
        <taxon>Pentapetalae</taxon>
        <taxon>asterids</taxon>
        <taxon>lamiids</taxon>
        <taxon>Solanales</taxon>
        <taxon>Convolvulaceae</taxon>
        <taxon>Cuscuteae</taxon>
        <taxon>Cuscuta</taxon>
        <taxon>Cuscuta subgen. Grammica</taxon>
        <taxon>Cuscuta sect. Cleistogrammica</taxon>
    </lineage>
</organism>
<proteinExistence type="predicted"/>
<feature type="compositionally biased region" description="Low complexity" evidence="1">
    <location>
        <begin position="51"/>
        <end position="64"/>
    </location>
</feature>
<dbReference type="EMBL" id="OOIL02002262">
    <property type="protein sequence ID" value="VFQ81976.1"/>
    <property type="molecule type" value="Genomic_DNA"/>
</dbReference>
<protein>
    <submittedName>
        <fullName evidence="2">Uncharacterized protein</fullName>
    </submittedName>
</protein>
<evidence type="ECO:0000313" key="3">
    <source>
        <dbReference type="Proteomes" id="UP000595140"/>
    </source>
</evidence>
<evidence type="ECO:0000313" key="2">
    <source>
        <dbReference type="EMBL" id="VFQ81976.1"/>
    </source>
</evidence>
<keyword evidence="3" id="KW-1185">Reference proteome</keyword>